<accession>A0A915JXF0</accession>
<reference evidence="2" key="1">
    <citation type="submission" date="2022-11" db="UniProtKB">
        <authorList>
            <consortium name="WormBaseParasite"/>
        </authorList>
    </citation>
    <scope>IDENTIFICATION</scope>
</reference>
<protein>
    <submittedName>
        <fullName evidence="2">Uncharacterized protein</fullName>
    </submittedName>
</protein>
<evidence type="ECO:0000313" key="1">
    <source>
        <dbReference type="Proteomes" id="UP000887565"/>
    </source>
</evidence>
<dbReference type="AlphaFoldDB" id="A0A915JXF0"/>
<keyword evidence="1" id="KW-1185">Reference proteome</keyword>
<name>A0A915JXF0_ROMCU</name>
<dbReference type="WBParaSite" id="nRc.2.0.1.t31116-RA">
    <property type="protein sequence ID" value="nRc.2.0.1.t31116-RA"/>
    <property type="gene ID" value="nRc.2.0.1.g31116"/>
</dbReference>
<organism evidence="1 2">
    <name type="scientific">Romanomermis culicivorax</name>
    <name type="common">Nematode worm</name>
    <dbReference type="NCBI Taxonomy" id="13658"/>
    <lineage>
        <taxon>Eukaryota</taxon>
        <taxon>Metazoa</taxon>
        <taxon>Ecdysozoa</taxon>
        <taxon>Nematoda</taxon>
        <taxon>Enoplea</taxon>
        <taxon>Dorylaimia</taxon>
        <taxon>Mermithida</taxon>
        <taxon>Mermithoidea</taxon>
        <taxon>Mermithidae</taxon>
        <taxon>Romanomermis</taxon>
    </lineage>
</organism>
<sequence>MAACGALSFDQMLLPRLTNIMQSSAVHTIGAREVLNQLSTAAARITNNVSSVQTIDQIISTISDQFQVQQLCVQQEVQEQVKSTNTHFTP</sequence>
<dbReference type="Proteomes" id="UP000887565">
    <property type="component" value="Unplaced"/>
</dbReference>
<evidence type="ECO:0000313" key="2">
    <source>
        <dbReference type="WBParaSite" id="nRc.2.0.1.t31116-RA"/>
    </source>
</evidence>
<proteinExistence type="predicted"/>